<name>A0A975Y680_9NOST</name>
<evidence type="ECO:0000313" key="3">
    <source>
        <dbReference type="Proteomes" id="UP000683511"/>
    </source>
</evidence>
<dbReference type="Pfam" id="PF13301">
    <property type="entry name" value="DUF4079"/>
    <property type="match status" value="1"/>
</dbReference>
<dbReference type="KEGG" id="rsin:B6N60_03712"/>
<evidence type="ECO:0000256" key="1">
    <source>
        <dbReference type="SAM" id="Phobius"/>
    </source>
</evidence>
<dbReference type="InterPro" id="IPR025067">
    <property type="entry name" value="DUF4079"/>
</dbReference>
<keyword evidence="1" id="KW-0812">Transmembrane</keyword>
<dbReference type="EMBL" id="CP021056">
    <property type="protein sequence ID" value="QXE25002.1"/>
    <property type="molecule type" value="Genomic_DNA"/>
</dbReference>
<keyword evidence="1" id="KW-1133">Transmembrane helix</keyword>
<evidence type="ECO:0008006" key="4">
    <source>
        <dbReference type="Google" id="ProtNLM"/>
    </source>
</evidence>
<feature type="transmembrane region" description="Helical" evidence="1">
    <location>
        <begin position="96"/>
        <end position="114"/>
    </location>
</feature>
<feature type="transmembrane region" description="Helical" evidence="1">
    <location>
        <begin position="62"/>
        <end position="84"/>
    </location>
</feature>
<dbReference type="Proteomes" id="UP000683511">
    <property type="component" value="Chromosome"/>
</dbReference>
<dbReference type="RefSeq" id="WP_190602395.1">
    <property type="nucleotide sequence ID" value="NZ_CP021056.1"/>
</dbReference>
<protein>
    <recommendedName>
        <fullName evidence="4">DUF4079 domain-containing protein</fullName>
    </recommendedName>
</protein>
<proteinExistence type="predicted"/>
<organism evidence="2 3">
    <name type="scientific">Richelia sinica FACHB-800</name>
    <dbReference type="NCBI Taxonomy" id="1357546"/>
    <lineage>
        <taxon>Bacteria</taxon>
        <taxon>Bacillati</taxon>
        <taxon>Cyanobacteriota</taxon>
        <taxon>Cyanophyceae</taxon>
        <taxon>Nostocales</taxon>
        <taxon>Nostocaceae</taxon>
        <taxon>Richelia</taxon>
    </lineage>
</organism>
<keyword evidence="3" id="KW-1185">Reference proteome</keyword>
<dbReference type="AlphaFoldDB" id="A0A975Y680"/>
<feature type="transmembrane region" description="Helical" evidence="1">
    <location>
        <begin position="187"/>
        <end position="209"/>
    </location>
</feature>
<feature type="transmembrane region" description="Helical" evidence="1">
    <location>
        <begin position="6"/>
        <end position="27"/>
    </location>
</feature>
<gene>
    <name evidence="2" type="ORF">B6N60_03712</name>
</gene>
<feature type="transmembrane region" description="Helical" evidence="1">
    <location>
        <begin position="154"/>
        <end position="175"/>
    </location>
</feature>
<sequence>MAYRDIILLLHPVIAVIVVFPLIGIIVHRAWQTRQRRLEAKATGKSKISPAVGQEHVQFGRWLTGAVVGIVLLALGNDIFGHIVDEKIWSKNSFQVIFIVVLFLATIAAQALLYKAKDKRWRGIFATLTGMGLVILGCQEGIYRQTDKWYISHYYYGLTAALLMIFSLAILPDIYKDKTNVWRRVHIILNSIALLLFIAQGMSGSKALLEVSLSWQEPYIYKLYEYKCDTQMCTIESPQLSPQR</sequence>
<keyword evidence="1" id="KW-0472">Membrane</keyword>
<feature type="transmembrane region" description="Helical" evidence="1">
    <location>
        <begin position="121"/>
        <end position="142"/>
    </location>
</feature>
<evidence type="ECO:0000313" key="2">
    <source>
        <dbReference type="EMBL" id="QXE25002.1"/>
    </source>
</evidence>
<reference evidence="2" key="1">
    <citation type="submission" date="2017-04" db="EMBL/GenBank/DDBJ databases">
        <title>Genome deletions in a multicellular cyanobacterial endosymbiont for morphological adaptation in marine diatoms.</title>
        <authorList>
            <person name="Wang Y."/>
            <person name="Gao H."/>
            <person name="Li R."/>
            <person name="Xu X."/>
        </authorList>
    </citation>
    <scope>NUCLEOTIDE SEQUENCE</scope>
    <source>
        <strain evidence="2">FACHB 800</strain>
    </source>
</reference>
<accession>A0A975Y680</accession>